<protein>
    <submittedName>
        <fullName evidence="3">Esterase family protein</fullName>
    </submittedName>
</protein>
<dbReference type="InterPro" id="IPR029058">
    <property type="entry name" value="AB_hydrolase_fold"/>
</dbReference>
<dbReference type="Proteomes" id="UP000515275">
    <property type="component" value="Chromosome"/>
</dbReference>
<dbReference type="EMBL" id="CP046883">
    <property type="protein sequence ID" value="QNH96688.1"/>
    <property type="molecule type" value="Genomic_DNA"/>
</dbReference>
<dbReference type="Pfam" id="PF00756">
    <property type="entry name" value="Esterase"/>
    <property type="match status" value="1"/>
</dbReference>
<reference evidence="3 4" key="1">
    <citation type="submission" date="2019-12" db="EMBL/GenBank/DDBJ databases">
        <title>Corynebacterium sp. nov., isolated from feces of the Anser Albifrons in China.</title>
        <authorList>
            <person name="Liu Q."/>
        </authorList>
    </citation>
    <scope>NUCLEOTIDE SEQUENCE [LARGE SCALE GENOMIC DNA]</scope>
    <source>
        <strain evidence="3 4">23H37-10</strain>
    </source>
</reference>
<sequence>MKRTIFRATAAAMAVLAPATATPLIAPAAQAQDASIGAELTAGTNNDDFRTLYENASSSMNWLEIIKRYQSRGYDNVKVVTAYSKAMDRLIPLVLIQPENKTKRSSAPTLYLLNGADGGEGRANWIAQTDIIDYYGGNLSKNTTGVKSPGIGANIVIPMAGAFSYYSDWTGDNAGLQGVNRKGETGGRQKWETFMTKELPGAFEKFEVDGTKVANSTKAIAGMSMSGTTSLAYAEHNPGMYAAVGSFSGCASTTSPHGAAFVNITLNRGNSSMEEMWGGPQSATARHNDALLGAEQLRGTKNIYVSNGSGLAGEHDMLNSPRVKGNVAASATVIVEGGAIEMATNGCTNELKMKTDTLGIGVNYNFRFTGTHQWGYWQDDTRYFWKDLVNGLGTGAQKPTASADPNFKEQGASLGS</sequence>
<feature type="region of interest" description="Disordered" evidence="1">
    <location>
        <begin position="395"/>
        <end position="416"/>
    </location>
</feature>
<keyword evidence="4" id="KW-1185">Reference proteome</keyword>
<evidence type="ECO:0000313" key="3">
    <source>
        <dbReference type="EMBL" id="QNH96688.1"/>
    </source>
</evidence>
<organism evidence="3 4">
    <name type="scientific">Corynebacterium anserum</name>
    <dbReference type="NCBI Taxonomy" id="2684406"/>
    <lineage>
        <taxon>Bacteria</taxon>
        <taxon>Bacillati</taxon>
        <taxon>Actinomycetota</taxon>
        <taxon>Actinomycetes</taxon>
        <taxon>Mycobacteriales</taxon>
        <taxon>Corynebacteriaceae</taxon>
        <taxon>Corynebacterium</taxon>
    </lineage>
</organism>
<dbReference type="InterPro" id="IPR000801">
    <property type="entry name" value="Esterase-like"/>
</dbReference>
<dbReference type="Gene3D" id="3.40.50.1820">
    <property type="entry name" value="alpha/beta hydrolase"/>
    <property type="match status" value="1"/>
</dbReference>
<keyword evidence="2" id="KW-0732">Signal</keyword>
<feature type="chain" id="PRO_5038359893" evidence="2">
    <location>
        <begin position="22"/>
        <end position="416"/>
    </location>
</feature>
<dbReference type="AlphaFoldDB" id="A0A7G7YQB8"/>
<name>A0A7G7YQB8_9CORY</name>
<dbReference type="KEGG" id="cans:GP473_08520"/>
<evidence type="ECO:0000256" key="1">
    <source>
        <dbReference type="SAM" id="MobiDB-lite"/>
    </source>
</evidence>
<dbReference type="GO" id="GO:0016747">
    <property type="term" value="F:acyltransferase activity, transferring groups other than amino-acyl groups"/>
    <property type="evidence" value="ECO:0007669"/>
    <property type="project" value="TreeGrafter"/>
</dbReference>
<evidence type="ECO:0000256" key="2">
    <source>
        <dbReference type="SAM" id="SignalP"/>
    </source>
</evidence>
<dbReference type="SUPFAM" id="SSF53474">
    <property type="entry name" value="alpha/beta-Hydrolases"/>
    <property type="match status" value="1"/>
</dbReference>
<feature type="signal peptide" evidence="2">
    <location>
        <begin position="1"/>
        <end position="21"/>
    </location>
</feature>
<proteinExistence type="predicted"/>
<accession>A0A7G7YQB8</accession>
<dbReference type="RefSeq" id="WP_186276860.1">
    <property type="nucleotide sequence ID" value="NZ_CP046883.1"/>
</dbReference>
<dbReference type="PANTHER" id="PTHR48098:SF1">
    <property type="entry name" value="DIACYLGLYCEROL ACYLTRANSFERASE_MYCOLYLTRANSFERASE AG85A"/>
    <property type="match status" value="1"/>
</dbReference>
<dbReference type="InterPro" id="IPR050583">
    <property type="entry name" value="Mycobacterial_A85_antigen"/>
</dbReference>
<gene>
    <name evidence="3" type="ORF">GP473_08520</name>
</gene>
<evidence type="ECO:0000313" key="4">
    <source>
        <dbReference type="Proteomes" id="UP000515275"/>
    </source>
</evidence>
<dbReference type="PANTHER" id="PTHR48098">
    <property type="entry name" value="ENTEROCHELIN ESTERASE-RELATED"/>
    <property type="match status" value="1"/>
</dbReference>